<dbReference type="InterPro" id="IPR009785">
    <property type="entry name" value="Prophage_Lj928_Orf309"/>
</dbReference>
<dbReference type="AlphaFoldDB" id="A0A329TS30"/>
<evidence type="ECO:0000313" key="3">
    <source>
        <dbReference type="Proteomes" id="UP000251144"/>
    </source>
</evidence>
<evidence type="ECO:0000313" key="2">
    <source>
        <dbReference type="EMBL" id="RAW51813.1"/>
    </source>
</evidence>
<reference evidence="2 3" key="1">
    <citation type="submission" date="2018-02" db="EMBL/GenBank/DDBJ databases">
        <title>Complete genome sequencing of Faecalibacterium prausnitzii strains isolated from the human gut.</title>
        <authorList>
            <person name="Fitzgerald B.C."/>
            <person name="Shkoporov A.N."/>
            <person name="Ross P.R."/>
            <person name="Hill C."/>
        </authorList>
    </citation>
    <scope>NUCLEOTIDE SEQUENCE [LARGE SCALE GENOMIC DNA]</scope>
    <source>
        <strain evidence="2 3">APC942/32-1</strain>
    </source>
</reference>
<protein>
    <recommendedName>
        <fullName evidence="4">DUF1351 domain-containing protein</fullName>
    </recommendedName>
</protein>
<name>A0A329TS30_9FIRM</name>
<dbReference type="RefSeq" id="WP_158401682.1">
    <property type="nucleotide sequence ID" value="NZ_PRLB01000016.1"/>
</dbReference>
<dbReference type="OrthoDB" id="1848233at2"/>
<comment type="caution">
    <text evidence="2">The sequence shown here is derived from an EMBL/GenBank/DDBJ whole genome shotgun (WGS) entry which is preliminary data.</text>
</comment>
<feature type="coiled-coil region" evidence="1">
    <location>
        <begin position="50"/>
        <end position="77"/>
    </location>
</feature>
<proteinExistence type="predicted"/>
<sequence length="329" mass="37009">MEKELTAAVTTQEPMLADRLIVVQQLPVIKEQLHSIKAQAQASVAEALALVCTEETLKVVKEQRAKLNRDRKDLDARRMVVKNQIMQPFEDFDKVYKECVTDVYGPADEALKGKIADVEAGLKADKEKKVVAYFDELVKANGVEWVSYEDIGIAVTMTASLKSLKNKVKEYVDRVVADVNCINGMENAPEVMAEYKQCRNLAVAINSVSQRKDRVAREEAERKQRLEAQLRAQEAESAVLDAVEEELAAPRVMGTEPPVMDEQEAEETQQESKEQIMTAKFAFMGRTFQCHGTLTQLRELKSFVNEKIDEIQKHMDSVGIENEEVSDNG</sequence>
<dbReference type="Pfam" id="PF07083">
    <property type="entry name" value="DUF1351"/>
    <property type="match status" value="1"/>
</dbReference>
<feature type="coiled-coil region" evidence="1">
    <location>
        <begin position="216"/>
        <end position="243"/>
    </location>
</feature>
<evidence type="ECO:0000256" key="1">
    <source>
        <dbReference type="SAM" id="Coils"/>
    </source>
</evidence>
<organism evidence="2 3">
    <name type="scientific">Faecalibacterium prausnitzii</name>
    <dbReference type="NCBI Taxonomy" id="853"/>
    <lineage>
        <taxon>Bacteria</taxon>
        <taxon>Bacillati</taxon>
        <taxon>Bacillota</taxon>
        <taxon>Clostridia</taxon>
        <taxon>Eubacteriales</taxon>
        <taxon>Oscillospiraceae</taxon>
        <taxon>Faecalibacterium</taxon>
    </lineage>
</organism>
<evidence type="ECO:0008006" key="4">
    <source>
        <dbReference type="Google" id="ProtNLM"/>
    </source>
</evidence>
<dbReference type="EMBL" id="PRLB01000016">
    <property type="protein sequence ID" value="RAW51813.1"/>
    <property type="molecule type" value="Genomic_DNA"/>
</dbReference>
<gene>
    <name evidence="2" type="ORF">C4N26_13130</name>
</gene>
<keyword evidence="1" id="KW-0175">Coiled coil</keyword>
<accession>A0A329TS30</accession>
<dbReference type="Proteomes" id="UP000251144">
    <property type="component" value="Unassembled WGS sequence"/>
</dbReference>